<dbReference type="GO" id="GO:0035091">
    <property type="term" value="F:phosphatidylinositol binding"/>
    <property type="evidence" value="ECO:0007669"/>
    <property type="project" value="InterPro"/>
</dbReference>
<feature type="compositionally biased region" description="Basic and acidic residues" evidence="7">
    <location>
        <begin position="377"/>
        <end position="392"/>
    </location>
</feature>
<dbReference type="Proteomes" id="UP000231279">
    <property type="component" value="Unassembled WGS sequence"/>
</dbReference>
<comment type="similarity">
    <text evidence="2">Belongs to the TOM1 family.</text>
</comment>
<evidence type="ECO:0000256" key="5">
    <source>
        <dbReference type="ARBA" id="ARBA00022927"/>
    </source>
</evidence>
<evidence type="ECO:0000313" key="11">
    <source>
        <dbReference type="Proteomes" id="UP000231279"/>
    </source>
</evidence>
<evidence type="ECO:0000256" key="1">
    <source>
        <dbReference type="ARBA" id="ARBA00004170"/>
    </source>
</evidence>
<evidence type="ECO:0000259" key="8">
    <source>
        <dbReference type="PROSITE" id="PS50179"/>
    </source>
</evidence>
<dbReference type="PANTHER" id="PTHR46646">
    <property type="entry name" value="TOM1-LIKE PROTEIN 1"/>
    <property type="match status" value="1"/>
</dbReference>
<accession>A0A2G9I1M9</accession>
<keyword evidence="11" id="KW-1185">Reference proteome</keyword>
<evidence type="ECO:0000256" key="4">
    <source>
        <dbReference type="ARBA" id="ARBA00022553"/>
    </source>
</evidence>
<comment type="subcellular location">
    <subcellularLocation>
        <location evidence="1">Membrane</location>
        <topology evidence="1">Peripheral membrane protein</topology>
    </subcellularLocation>
</comment>
<keyword evidence="5" id="KW-0653">Protein transport</keyword>
<dbReference type="GO" id="GO:0043328">
    <property type="term" value="P:protein transport to vacuole involved in ubiquitin-dependent protein catabolic process via the multivesicular body sorting pathway"/>
    <property type="evidence" value="ECO:0007669"/>
    <property type="project" value="InterPro"/>
</dbReference>
<evidence type="ECO:0000256" key="3">
    <source>
        <dbReference type="ARBA" id="ARBA00022448"/>
    </source>
</evidence>
<name>A0A2G9I1M9_9LAMI</name>
<dbReference type="Pfam" id="PF00790">
    <property type="entry name" value="VHS"/>
    <property type="match status" value="1"/>
</dbReference>
<feature type="compositionally biased region" description="Basic and acidic residues" evidence="7">
    <location>
        <begin position="330"/>
        <end position="341"/>
    </location>
</feature>
<dbReference type="AlphaFoldDB" id="A0A2G9I1M9"/>
<dbReference type="PROSITE" id="PS50179">
    <property type="entry name" value="VHS"/>
    <property type="match status" value="1"/>
</dbReference>
<keyword evidence="4" id="KW-0597">Phosphoprotein</keyword>
<dbReference type="InterPro" id="IPR044836">
    <property type="entry name" value="TOL_plant"/>
</dbReference>
<dbReference type="Gene3D" id="1.25.40.90">
    <property type="match status" value="1"/>
</dbReference>
<dbReference type="PROSITE" id="PS50909">
    <property type="entry name" value="GAT"/>
    <property type="match status" value="1"/>
</dbReference>
<dbReference type="InterPro" id="IPR004152">
    <property type="entry name" value="GAT_dom"/>
</dbReference>
<dbReference type="SUPFAM" id="SSF89009">
    <property type="entry name" value="GAT-like domain"/>
    <property type="match status" value="1"/>
</dbReference>
<dbReference type="CDD" id="cd03561">
    <property type="entry name" value="VHS"/>
    <property type="match status" value="1"/>
</dbReference>
<gene>
    <name evidence="10" type="ORF">CDL12_03758</name>
</gene>
<dbReference type="EMBL" id="NKXS01000559">
    <property type="protein sequence ID" value="PIN23510.1"/>
    <property type="molecule type" value="Genomic_DNA"/>
</dbReference>
<feature type="region of interest" description="Disordered" evidence="7">
    <location>
        <begin position="327"/>
        <end position="392"/>
    </location>
</feature>
<protein>
    <submittedName>
        <fullName evidence="10">Cytosolic sorting protein GGA2/TOM1</fullName>
    </submittedName>
</protein>
<evidence type="ECO:0000259" key="9">
    <source>
        <dbReference type="PROSITE" id="PS50909"/>
    </source>
</evidence>
<organism evidence="10 11">
    <name type="scientific">Handroanthus impetiginosus</name>
    <dbReference type="NCBI Taxonomy" id="429701"/>
    <lineage>
        <taxon>Eukaryota</taxon>
        <taxon>Viridiplantae</taxon>
        <taxon>Streptophyta</taxon>
        <taxon>Embryophyta</taxon>
        <taxon>Tracheophyta</taxon>
        <taxon>Spermatophyta</taxon>
        <taxon>Magnoliopsida</taxon>
        <taxon>eudicotyledons</taxon>
        <taxon>Gunneridae</taxon>
        <taxon>Pentapetalae</taxon>
        <taxon>asterids</taxon>
        <taxon>lamiids</taxon>
        <taxon>Lamiales</taxon>
        <taxon>Bignoniaceae</taxon>
        <taxon>Crescentiina</taxon>
        <taxon>Tabebuia alliance</taxon>
        <taxon>Handroanthus</taxon>
    </lineage>
</organism>
<keyword evidence="6" id="KW-0472">Membrane</keyword>
<sequence length="392" mass="43747">MSDNLMDKVSAFGERLKIGGAEVGQKISAGMSSMSFKMKELFQGPNQTDKLVEEATAETLNEPDWATNLELCDMINHERINSVELIRGIKKRIMLKSPRIQYLALVLLETIVKNCEKAFSEVAAERVLDEMVKLIDDPQTVVNNRNKALIMIESWGESSNELRYLPVYEETYKSLKSRGIRFPGRDNESLAPIFTPERSVPATELNATHAQQSHYEIPARNFSDEQRKEAFDVARNSIELLGTVLSSSPQQDALQDDLTITLVQQCHQSQYTIQRIIETAGDNEAMLFEALNVNDEIQKVLSKYEDLKKPLTVPQEPEPAMIPVAVEPDDSPRAGGEEGLVRKPAGARTGGNNDEMMDDLDEMIFGKKSGGTSEAGQDAKKQQPPKDDLISF</sequence>
<dbReference type="SUPFAM" id="SSF48464">
    <property type="entry name" value="ENTH/VHS domain"/>
    <property type="match status" value="1"/>
</dbReference>
<evidence type="ECO:0000256" key="7">
    <source>
        <dbReference type="SAM" id="MobiDB-lite"/>
    </source>
</evidence>
<dbReference type="InterPro" id="IPR038425">
    <property type="entry name" value="GAT_sf"/>
</dbReference>
<evidence type="ECO:0000256" key="6">
    <source>
        <dbReference type="ARBA" id="ARBA00023136"/>
    </source>
</evidence>
<reference evidence="11" key="1">
    <citation type="journal article" date="2018" name="Gigascience">
        <title>Genome assembly of the Pink Ipe (Handroanthus impetiginosus, Bignoniaceae), a highly valued, ecologically keystone Neotropical timber forest tree.</title>
        <authorList>
            <person name="Silva-Junior O.B."/>
            <person name="Grattapaglia D."/>
            <person name="Novaes E."/>
            <person name="Collevatti R.G."/>
        </authorList>
    </citation>
    <scope>NUCLEOTIDE SEQUENCE [LARGE SCALE GENOMIC DNA]</scope>
    <source>
        <strain evidence="11">cv. UFG-1</strain>
    </source>
</reference>
<dbReference type="OrthoDB" id="2018246at2759"/>
<dbReference type="FunFam" id="1.25.40.90:FF:000038">
    <property type="entry name" value="TOM1-like protein 2"/>
    <property type="match status" value="1"/>
</dbReference>
<proteinExistence type="inferred from homology"/>
<dbReference type="Pfam" id="PF03127">
    <property type="entry name" value="GAT"/>
    <property type="match status" value="1"/>
</dbReference>
<comment type="caution">
    <text evidence="10">The sequence shown here is derived from an EMBL/GenBank/DDBJ whole genome shotgun (WGS) entry which is preliminary data.</text>
</comment>
<evidence type="ECO:0000313" key="10">
    <source>
        <dbReference type="EMBL" id="PIN23510.1"/>
    </source>
</evidence>
<dbReference type="InterPro" id="IPR002014">
    <property type="entry name" value="VHS_dom"/>
</dbReference>
<dbReference type="InterPro" id="IPR008942">
    <property type="entry name" value="ENTH_VHS"/>
</dbReference>
<dbReference type="SMART" id="SM00288">
    <property type="entry name" value="VHS"/>
    <property type="match status" value="1"/>
</dbReference>
<dbReference type="CDD" id="cd14231">
    <property type="entry name" value="GAT_GGA-like_plant"/>
    <property type="match status" value="1"/>
</dbReference>
<feature type="domain" description="GAT" evidence="9">
    <location>
        <begin position="222"/>
        <end position="309"/>
    </location>
</feature>
<keyword evidence="3" id="KW-0813">Transport</keyword>
<dbReference type="PANTHER" id="PTHR46646:SF1">
    <property type="entry name" value="TOM1-LIKE PROTEIN 1"/>
    <property type="match status" value="1"/>
</dbReference>
<dbReference type="Gene3D" id="1.20.58.160">
    <property type="match status" value="1"/>
</dbReference>
<dbReference type="GO" id="GO:0005737">
    <property type="term" value="C:cytoplasm"/>
    <property type="evidence" value="ECO:0007669"/>
    <property type="project" value="UniProtKB-ARBA"/>
</dbReference>
<evidence type="ECO:0000256" key="2">
    <source>
        <dbReference type="ARBA" id="ARBA00007708"/>
    </source>
</evidence>
<dbReference type="GO" id="GO:0043130">
    <property type="term" value="F:ubiquitin binding"/>
    <property type="evidence" value="ECO:0007669"/>
    <property type="project" value="InterPro"/>
</dbReference>
<feature type="domain" description="VHS" evidence="8">
    <location>
        <begin position="55"/>
        <end position="183"/>
    </location>
</feature>
<dbReference type="GO" id="GO:0016020">
    <property type="term" value="C:membrane"/>
    <property type="evidence" value="ECO:0007669"/>
    <property type="project" value="UniProtKB-SubCell"/>
</dbReference>
<dbReference type="STRING" id="429701.A0A2G9I1M9"/>